<dbReference type="EMBL" id="CACTIH010005808">
    <property type="protein sequence ID" value="CAA3002110.1"/>
    <property type="molecule type" value="Genomic_DNA"/>
</dbReference>
<dbReference type="Gramene" id="OE9A105249T1">
    <property type="protein sequence ID" value="OE9A105249C1"/>
    <property type="gene ID" value="OE9A105249"/>
</dbReference>
<dbReference type="AlphaFoldDB" id="A0A8S0TCY3"/>
<name>A0A8S0TCY3_OLEEU</name>
<evidence type="ECO:0000256" key="1">
    <source>
        <dbReference type="SAM" id="MobiDB-lite"/>
    </source>
</evidence>
<evidence type="ECO:0000313" key="3">
    <source>
        <dbReference type="Proteomes" id="UP000594638"/>
    </source>
</evidence>
<gene>
    <name evidence="2" type="ORF">OLEA9_A105249</name>
</gene>
<sequence length="211" mass="23688">MYSFVPFVIVPYVVILNEYVYVVIHVTLRPIEAEREQPHIATLMLFNDPLVPTLDDLARDSIAPWFHTEPLDSSSVGGSEDKTSDEDHEGEDSKDHDSGDNDNDRVRQSVQTRTFSTPYMYRAASLMQAAPSTSYARPVAHERRSSGHVAQSNNPHKNAASLREIYDLDVRGGDTDPDPFCAEPQEEATTHCLTTMTKRWTLTCKTETICA</sequence>
<comment type="caution">
    <text evidence="2">The sequence shown here is derived from an EMBL/GenBank/DDBJ whole genome shotgun (WGS) entry which is preliminary data.</text>
</comment>
<dbReference type="Proteomes" id="UP000594638">
    <property type="component" value="Unassembled WGS sequence"/>
</dbReference>
<feature type="region of interest" description="Disordered" evidence="1">
    <location>
        <begin position="68"/>
        <end position="108"/>
    </location>
</feature>
<proteinExistence type="predicted"/>
<reference evidence="2 3" key="1">
    <citation type="submission" date="2019-12" db="EMBL/GenBank/DDBJ databases">
        <authorList>
            <person name="Alioto T."/>
            <person name="Alioto T."/>
            <person name="Gomez Garrido J."/>
        </authorList>
    </citation>
    <scope>NUCLEOTIDE SEQUENCE [LARGE SCALE GENOMIC DNA]</scope>
</reference>
<protein>
    <submittedName>
        <fullName evidence="2">Uncharacterized protein</fullName>
    </submittedName>
</protein>
<evidence type="ECO:0000313" key="2">
    <source>
        <dbReference type="EMBL" id="CAA3002110.1"/>
    </source>
</evidence>
<feature type="compositionally biased region" description="Basic and acidic residues" evidence="1">
    <location>
        <begin position="91"/>
        <end position="107"/>
    </location>
</feature>
<keyword evidence="3" id="KW-1185">Reference proteome</keyword>
<organism evidence="2 3">
    <name type="scientific">Olea europaea subsp. europaea</name>
    <dbReference type="NCBI Taxonomy" id="158383"/>
    <lineage>
        <taxon>Eukaryota</taxon>
        <taxon>Viridiplantae</taxon>
        <taxon>Streptophyta</taxon>
        <taxon>Embryophyta</taxon>
        <taxon>Tracheophyta</taxon>
        <taxon>Spermatophyta</taxon>
        <taxon>Magnoliopsida</taxon>
        <taxon>eudicotyledons</taxon>
        <taxon>Gunneridae</taxon>
        <taxon>Pentapetalae</taxon>
        <taxon>asterids</taxon>
        <taxon>lamiids</taxon>
        <taxon>Lamiales</taxon>
        <taxon>Oleaceae</taxon>
        <taxon>Oleeae</taxon>
        <taxon>Olea</taxon>
    </lineage>
</organism>
<accession>A0A8S0TCY3</accession>